<dbReference type="InterPro" id="IPR020901">
    <property type="entry name" value="Prtase_inh_Kunz-CS"/>
</dbReference>
<dbReference type="CDD" id="cd22593">
    <property type="entry name" value="Kunitz_conkunitzin"/>
    <property type="match status" value="1"/>
</dbReference>
<dbReference type="OrthoDB" id="196393at2759"/>
<evidence type="ECO:0000313" key="3">
    <source>
        <dbReference type="Proteomes" id="UP001152747"/>
    </source>
</evidence>
<dbReference type="CDD" id="cd00109">
    <property type="entry name" value="Kunitz-type"/>
    <property type="match status" value="1"/>
</dbReference>
<dbReference type="PANTHER" id="PTHR46339">
    <property type="entry name" value="PROTEIN CBG15282-RELATED"/>
    <property type="match status" value="1"/>
</dbReference>
<name>A0A9P1N6I1_9PELO</name>
<accession>A0A9P1N6I1</accession>
<feature type="domain" description="BPTI/Kunitz inhibitor" evidence="1">
    <location>
        <begin position="125"/>
        <end position="177"/>
    </location>
</feature>
<dbReference type="SMART" id="SM00131">
    <property type="entry name" value="KU"/>
    <property type="match status" value="3"/>
</dbReference>
<feature type="domain" description="BPTI/Kunitz inhibitor" evidence="1">
    <location>
        <begin position="231"/>
        <end position="284"/>
    </location>
</feature>
<dbReference type="InterPro" id="IPR002223">
    <property type="entry name" value="Kunitz_BPTI"/>
</dbReference>
<comment type="caution">
    <text evidence="2">The sequence shown here is derived from an EMBL/GenBank/DDBJ whole genome shotgun (WGS) entry which is preliminary data.</text>
</comment>
<dbReference type="GO" id="GO:0004867">
    <property type="term" value="F:serine-type endopeptidase inhibitor activity"/>
    <property type="evidence" value="ECO:0007669"/>
    <property type="project" value="InterPro"/>
</dbReference>
<dbReference type="AlphaFoldDB" id="A0A9P1N6I1"/>
<organism evidence="2 3">
    <name type="scientific">Caenorhabditis angaria</name>
    <dbReference type="NCBI Taxonomy" id="860376"/>
    <lineage>
        <taxon>Eukaryota</taxon>
        <taxon>Metazoa</taxon>
        <taxon>Ecdysozoa</taxon>
        <taxon>Nematoda</taxon>
        <taxon>Chromadorea</taxon>
        <taxon>Rhabditida</taxon>
        <taxon>Rhabditina</taxon>
        <taxon>Rhabditomorpha</taxon>
        <taxon>Rhabditoidea</taxon>
        <taxon>Rhabditidae</taxon>
        <taxon>Peloderinae</taxon>
        <taxon>Caenorhabditis</taxon>
    </lineage>
</organism>
<reference evidence="2" key="1">
    <citation type="submission" date="2022-11" db="EMBL/GenBank/DDBJ databases">
        <authorList>
            <person name="Kikuchi T."/>
        </authorList>
    </citation>
    <scope>NUCLEOTIDE SEQUENCE</scope>
    <source>
        <strain evidence="2">PS1010</strain>
    </source>
</reference>
<dbReference type="Proteomes" id="UP001152747">
    <property type="component" value="Unassembled WGS sequence"/>
</dbReference>
<evidence type="ECO:0000259" key="1">
    <source>
        <dbReference type="PROSITE" id="PS50279"/>
    </source>
</evidence>
<dbReference type="PROSITE" id="PS00280">
    <property type="entry name" value="BPTI_KUNITZ_1"/>
    <property type="match status" value="2"/>
</dbReference>
<dbReference type="SMART" id="SM00289">
    <property type="entry name" value="WR1"/>
    <property type="match status" value="8"/>
</dbReference>
<dbReference type="SUPFAM" id="SSF57362">
    <property type="entry name" value="BPTI-like"/>
    <property type="match status" value="3"/>
</dbReference>
<sequence length="643" mass="70510">MIWLFFLFQVISSELGGFLCRLPKNVGYSCGVTTPHSAYYFDSDIRECIEFMFEGCGGNQNRFTSKDECMEGCKSLAACGKGMPLMDFAGNIKRCDGERVPCPGSHECVGSGMTSVCCQKADRICQSSVNPGSPCGVPPMTRFYFDSASKTCRPFAFSGCGGNENNFKSKGDCMMFCSTEIICPRGEPHADRYSISNIASCLEDKHCPRNYTCTGRAGKKGACCPSKEFVCGSPFENRNNCRKHSPELAWWFDHQKGECKKTEHSNCEEHFNSFANQEQCSDYCVGTCPNGLETHLNPRTSQPHLCDSVKNEGCPMGYECLKSSPYASICCRTHPICPSAESILLQDAEKLGEAVRCDANRDDSCPMDYSCQQAKNLEHICCTKPLSCPEGMDALRENGGRPRVCSVGVDGACPMDHMCVQGEGSSGSARHLCCKPRKKCVIPYVEPSKKRPQRCFPGDSSCPVSTDCLPALEDAANLTNAIDIMFFCCHTVNIFTCPDGSTPLLDEETGKPTSCAISNPMSCPFEHACTSMIDGSTACCQVPIQGCVEALVAADGSPTMCKGWDDNTCPAGKCQKAQDGNYYCCRDQPLLRLFHGIHTVPQIDGVAQRVREYLARSLGVHMRPKRRRLEYLRMLERAQGIGD</sequence>
<dbReference type="PROSITE" id="PS50279">
    <property type="entry name" value="BPTI_KUNITZ_2"/>
    <property type="match status" value="3"/>
</dbReference>
<evidence type="ECO:0000313" key="2">
    <source>
        <dbReference type="EMBL" id="CAI5449831.1"/>
    </source>
</evidence>
<proteinExistence type="predicted"/>
<gene>
    <name evidence="2" type="ORF">CAMP_LOCUS12468</name>
</gene>
<dbReference type="InterPro" id="IPR036880">
    <property type="entry name" value="Kunitz_BPTI_sf"/>
</dbReference>
<feature type="domain" description="BPTI/Kunitz inhibitor" evidence="1">
    <location>
        <begin position="20"/>
        <end position="73"/>
    </location>
</feature>
<dbReference type="Gene3D" id="4.10.410.10">
    <property type="entry name" value="Pancreatic trypsin inhibitor Kunitz domain"/>
    <property type="match status" value="3"/>
</dbReference>
<dbReference type="InterPro" id="IPR028150">
    <property type="entry name" value="Lustrin_cystein"/>
</dbReference>
<dbReference type="Pfam" id="PF14625">
    <property type="entry name" value="Lustrin_cystein"/>
    <property type="match status" value="6"/>
</dbReference>
<dbReference type="Pfam" id="PF00014">
    <property type="entry name" value="Kunitz_BPTI"/>
    <property type="match status" value="3"/>
</dbReference>
<dbReference type="InterPro" id="IPR006150">
    <property type="entry name" value="Cys_repeat_1"/>
</dbReference>
<keyword evidence="3" id="KW-1185">Reference proteome</keyword>
<dbReference type="EMBL" id="CANHGI010000004">
    <property type="protein sequence ID" value="CAI5449831.1"/>
    <property type="molecule type" value="Genomic_DNA"/>
</dbReference>
<dbReference type="PANTHER" id="PTHR46339:SF10">
    <property type="entry name" value="BPTI_KUNITZ INHIBITOR DOMAIN-CONTAINING PROTEIN"/>
    <property type="match status" value="1"/>
</dbReference>
<dbReference type="InterPro" id="IPR053014">
    <property type="entry name" value="Cuticle_assoc_divergent"/>
</dbReference>
<protein>
    <recommendedName>
        <fullName evidence="1">BPTI/Kunitz inhibitor domain-containing protein</fullName>
    </recommendedName>
</protein>